<evidence type="ECO:0000313" key="3">
    <source>
        <dbReference type="Proteomes" id="UP000673375"/>
    </source>
</evidence>
<gene>
    <name evidence="2" type="ORF">I6N96_03310</name>
</gene>
<keyword evidence="3" id="KW-1185">Reference proteome</keyword>
<dbReference type="EMBL" id="JAEDXU010000001">
    <property type="protein sequence ID" value="MBP1045291.1"/>
    <property type="molecule type" value="Genomic_DNA"/>
</dbReference>
<evidence type="ECO:0008006" key="4">
    <source>
        <dbReference type="Google" id="ProtNLM"/>
    </source>
</evidence>
<proteinExistence type="predicted"/>
<evidence type="ECO:0000313" key="2">
    <source>
        <dbReference type="EMBL" id="MBP1045291.1"/>
    </source>
</evidence>
<accession>A0ABS4CFG6</accession>
<dbReference type="RefSeq" id="WP_209556224.1">
    <property type="nucleotide sequence ID" value="NZ_JAEDXU010000001.1"/>
</dbReference>
<protein>
    <recommendedName>
        <fullName evidence="4">Replication terminator protein</fullName>
    </recommendedName>
</protein>
<evidence type="ECO:0000256" key="1">
    <source>
        <dbReference type="SAM" id="MobiDB-lite"/>
    </source>
</evidence>
<dbReference type="Proteomes" id="UP000673375">
    <property type="component" value="Unassembled WGS sequence"/>
</dbReference>
<comment type="caution">
    <text evidence="2">The sequence shown here is derived from an EMBL/GenBank/DDBJ whole genome shotgun (WGS) entry which is preliminary data.</text>
</comment>
<feature type="compositionally biased region" description="Basic and acidic residues" evidence="1">
    <location>
        <begin position="119"/>
        <end position="143"/>
    </location>
</feature>
<sequence>MSLNLSEINEGAIQEKFDYEMDQVFANILDKNTEATKKRQVTLTIDVMPDKKREQVTITCVSKSKLVPREETETKVLFGRNENTGRIEAAELKSGARGQMFMDPDDLKVKTDVGQPVDELEKPEQESEPEKKEVIDFQKRQSN</sequence>
<name>A0ABS4CFG6_9ENTE</name>
<feature type="region of interest" description="Disordered" evidence="1">
    <location>
        <begin position="91"/>
        <end position="143"/>
    </location>
</feature>
<reference evidence="2 3" key="1">
    <citation type="submission" date="2020-12" db="EMBL/GenBank/DDBJ databases">
        <title>Vagococcus allomyrinae sp. nov. and Enterococcus lavae sp. nov., isolated from the larvae of Allomyrina dichotoma.</title>
        <authorList>
            <person name="Lee S.D."/>
        </authorList>
    </citation>
    <scope>NUCLEOTIDE SEQUENCE [LARGE SCALE GENOMIC DNA]</scope>
    <source>
        <strain evidence="2 3">BWM-S5</strain>
    </source>
</reference>
<organism evidence="2 3">
    <name type="scientific">Enterococcus larvae</name>
    <dbReference type="NCBI Taxonomy" id="2794352"/>
    <lineage>
        <taxon>Bacteria</taxon>
        <taxon>Bacillati</taxon>
        <taxon>Bacillota</taxon>
        <taxon>Bacilli</taxon>
        <taxon>Lactobacillales</taxon>
        <taxon>Enterococcaceae</taxon>
        <taxon>Enterococcus</taxon>
    </lineage>
</organism>